<name>A0A9D2S362_9FIRM</name>
<dbReference type="PANTHER" id="PTHR11122:SF13">
    <property type="entry name" value="GLUCOSE-6-PHOSPHATE 1-EPIMERASE"/>
    <property type="match status" value="1"/>
</dbReference>
<dbReference type="AlphaFoldDB" id="A0A9D2S362"/>
<protein>
    <submittedName>
        <fullName evidence="1">Aldose 1-epimerase family protein</fullName>
    </submittedName>
</protein>
<dbReference type="EMBL" id="DWYG01000052">
    <property type="protein sequence ID" value="HJB41571.1"/>
    <property type="molecule type" value="Genomic_DNA"/>
</dbReference>
<dbReference type="Gene3D" id="2.70.98.10">
    <property type="match status" value="1"/>
</dbReference>
<dbReference type="GO" id="GO:0030246">
    <property type="term" value="F:carbohydrate binding"/>
    <property type="evidence" value="ECO:0007669"/>
    <property type="project" value="InterPro"/>
</dbReference>
<dbReference type="Pfam" id="PF01263">
    <property type="entry name" value="Aldose_epim"/>
    <property type="match status" value="1"/>
</dbReference>
<reference evidence="1" key="2">
    <citation type="submission" date="2021-04" db="EMBL/GenBank/DDBJ databases">
        <authorList>
            <person name="Gilroy R."/>
        </authorList>
    </citation>
    <scope>NUCLEOTIDE SEQUENCE</scope>
    <source>
        <strain evidence="1">ChiBcec8-13705</strain>
    </source>
</reference>
<dbReference type="InterPro" id="IPR014718">
    <property type="entry name" value="GH-type_carb-bd"/>
</dbReference>
<comment type="caution">
    <text evidence="1">The sequence shown here is derived from an EMBL/GenBank/DDBJ whole genome shotgun (WGS) entry which is preliminary data.</text>
</comment>
<reference evidence="1" key="1">
    <citation type="journal article" date="2021" name="PeerJ">
        <title>Extensive microbial diversity within the chicken gut microbiome revealed by metagenomics and culture.</title>
        <authorList>
            <person name="Gilroy R."/>
            <person name="Ravi A."/>
            <person name="Getino M."/>
            <person name="Pursley I."/>
            <person name="Horton D.L."/>
            <person name="Alikhan N.F."/>
            <person name="Baker D."/>
            <person name="Gharbi K."/>
            <person name="Hall N."/>
            <person name="Watson M."/>
            <person name="Adriaenssens E.M."/>
            <person name="Foster-Nyarko E."/>
            <person name="Jarju S."/>
            <person name="Secka A."/>
            <person name="Antonio M."/>
            <person name="Oren A."/>
            <person name="Chaudhuri R.R."/>
            <person name="La Ragione R."/>
            <person name="Hildebrand F."/>
            <person name="Pallen M.J."/>
        </authorList>
    </citation>
    <scope>NUCLEOTIDE SEQUENCE</scope>
    <source>
        <strain evidence="1">ChiBcec8-13705</strain>
    </source>
</reference>
<gene>
    <name evidence="1" type="ORF">H9945_03650</name>
</gene>
<dbReference type="GO" id="GO:0016853">
    <property type="term" value="F:isomerase activity"/>
    <property type="evidence" value="ECO:0007669"/>
    <property type="project" value="InterPro"/>
</dbReference>
<organism evidence="1 2">
    <name type="scientific">Candidatus Gemmiger avicola</name>
    <dbReference type="NCBI Taxonomy" id="2838605"/>
    <lineage>
        <taxon>Bacteria</taxon>
        <taxon>Bacillati</taxon>
        <taxon>Bacillota</taxon>
        <taxon>Clostridia</taxon>
        <taxon>Eubacteriales</taxon>
        <taxon>Gemmiger</taxon>
    </lineage>
</organism>
<dbReference type="PANTHER" id="PTHR11122">
    <property type="entry name" value="APOSPORY-ASSOCIATED PROTEIN C-RELATED"/>
    <property type="match status" value="1"/>
</dbReference>
<proteinExistence type="predicted"/>
<dbReference type="InterPro" id="IPR037481">
    <property type="entry name" value="LacX"/>
</dbReference>
<evidence type="ECO:0000313" key="2">
    <source>
        <dbReference type="Proteomes" id="UP000886803"/>
    </source>
</evidence>
<dbReference type="SUPFAM" id="SSF74650">
    <property type="entry name" value="Galactose mutarotase-like"/>
    <property type="match status" value="1"/>
</dbReference>
<dbReference type="InterPro" id="IPR011013">
    <property type="entry name" value="Gal_mutarotase_sf_dom"/>
</dbReference>
<sequence>MRYSIENEALRLTVETHGAEAVSVINKQTGAEMLWCGDAAVWGRHAPILFPYTGKLTGGKLRAKGAEYAGGQHGFARDVEHTLVAQDAESLTFELRDNEETRAFWPYAFVLRSTFRLTGRTVRHTLTVRNPSDTEELRFGIGYHPAFTVPFDDAHTTTDYEFRFDTLESPLCVSALPNGLLNGTDFYYLGRNIRSVPLTDDLFANDSFCMVNLRSQTLAIVEKDTGRAVRCDIAGYPYVLIWSAKAKPVRFVCIEPWHSLPGEEHGPIDWDQRPCAAALAPGESWATTLNTTFDR</sequence>
<accession>A0A9D2S362</accession>
<dbReference type="CDD" id="cd09024">
    <property type="entry name" value="Aldose_epim_lacX"/>
    <property type="match status" value="1"/>
</dbReference>
<dbReference type="Proteomes" id="UP000886803">
    <property type="component" value="Unassembled WGS sequence"/>
</dbReference>
<evidence type="ECO:0000313" key="1">
    <source>
        <dbReference type="EMBL" id="HJB41571.1"/>
    </source>
</evidence>
<dbReference type="GO" id="GO:0005975">
    <property type="term" value="P:carbohydrate metabolic process"/>
    <property type="evidence" value="ECO:0007669"/>
    <property type="project" value="InterPro"/>
</dbReference>
<dbReference type="InterPro" id="IPR008183">
    <property type="entry name" value="Aldose_1/G6P_1-epimerase"/>
</dbReference>